<dbReference type="OrthoDB" id="1711721at2759"/>
<dbReference type="EMBL" id="FN595518">
    <property type="protein sequence ID" value="CCB49969.1"/>
    <property type="molecule type" value="Genomic_DNA"/>
</dbReference>
<dbReference type="STRING" id="29760.F6HCM4"/>
<evidence type="ECO:0000313" key="1">
    <source>
        <dbReference type="EMBL" id="CCB49969.1"/>
    </source>
</evidence>
<accession>F6HCM4</accession>
<gene>
    <name evidence="1" type="ordered locus">VIT_16s0115g00020</name>
</gene>
<dbReference type="PaxDb" id="29760-VIT_16s0115g00020.t01"/>
<dbReference type="AlphaFoldDB" id="F6HCM4"/>
<dbReference type="InParanoid" id="F6HCM4"/>
<dbReference type="Proteomes" id="UP000009183">
    <property type="component" value="Chromosome 16"/>
</dbReference>
<organism evidence="1 2">
    <name type="scientific">Vitis vinifera</name>
    <name type="common">Grape</name>
    <dbReference type="NCBI Taxonomy" id="29760"/>
    <lineage>
        <taxon>Eukaryota</taxon>
        <taxon>Viridiplantae</taxon>
        <taxon>Streptophyta</taxon>
        <taxon>Embryophyta</taxon>
        <taxon>Tracheophyta</taxon>
        <taxon>Spermatophyta</taxon>
        <taxon>Magnoliopsida</taxon>
        <taxon>eudicotyledons</taxon>
        <taxon>Gunneridae</taxon>
        <taxon>Pentapetalae</taxon>
        <taxon>rosids</taxon>
        <taxon>Vitales</taxon>
        <taxon>Vitaceae</taxon>
        <taxon>Viteae</taxon>
        <taxon>Vitis</taxon>
    </lineage>
</organism>
<reference evidence="2" key="1">
    <citation type="journal article" date="2007" name="Nature">
        <title>The grapevine genome sequence suggests ancestral hexaploidization in major angiosperm phyla.</title>
        <authorList>
            <consortium name="The French-Italian Public Consortium for Grapevine Genome Characterization."/>
            <person name="Jaillon O."/>
            <person name="Aury J.-M."/>
            <person name="Noel B."/>
            <person name="Policriti A."/>
            <person name="Clepet C."/>
            <person name="Casagrande A."/>
            <person name="Choisne N."/>
            <person name="Aubourg S."/>
            <person name="Vitulo N."/>
            <person name="Jubin C."/>
            <person name="Vezzi A."/>
            <person name="Legeai F."/>
            <person name="Hugueney P."/>
            <person name="Dasilva C."/>
            <person name="Horner D."/>
            <person name="Mica E."/>
            <person name="Jublot D."/>
            <person name="Poulain J."/>
            <person name="Bruyere C."/>
            <person name="Billault A."/>
            <person name="Segurens B."/>
            <person name="Gouyvenoux M."/>
            <person name="Ugarte E."/>
            <person name="Cattonaro F."/>
            <person name="Anthouard V."/>
            <person name="Vico V."/>
            <person name="Del Fabbro C."/>
            <person name="Alaux M."/>
            <person name="Di Gaspero G."/>
            <person name="Dumas V."/>
            <person name="Felice N."/>
            <person name="Paillard S."/>
            <person name="Juman I."/>
            <person name="Moroldo M."/>
            <person name="Scalabrin S."/>
            <person name="Canaguier A."/>
            <person name="Le Clainche I."/>
            <person name="Malacrida G."/>
            <person name="Durand E."/>
            <person name="Pesole G."/>
            <person name="Laucou V."/>
            <person name="Chatelet P."/>
            <person name="Merdinoglu D."/>
            <person name="Delledonne M."/>
            <person name="Pezzotti M."/>
            <person name="Lecharny A."/>
            <person name="Scarpelli C."/>
            <person name="Artiguenave F."/>
            <person name="Pe M.E."/>
            <person name="Valle G."/>
            <person name="Morgante M."/>
            <person name="Caboche M."/>
            <person name="Adam-Blondon A.-F."/>
            <person name="Weissenbach J."/>
            <person name="Quetier F."/>
            <person name="Wincker P."/>
        </authorList>
    </citation>
    <scope>NUCLEOTIDE SEQUENCE [LARGE SCALE GENOMIC DNA]</scope>
    <source>
        <strain evidence="2">cv. Pinot noir / PN40024</strain>
    </source>
</reference>
<dbReference type="InterPro" id="IPR045890">
    <property type="entry name" value="POB1-like"/>
</dbReference>
<name>F6HCM4_VITVI</name>
<protein>
    <submittedName>
        <fullName evidence="1">Uncharacterized protein</fullName>
    </submittedName>
</protein>
<dbReference type="PANTHER" id="PTHR46336:SF30">
    <property type="entry name" value="BTB_POZ DOMAIN-CONTAINING PROTEIN POB1-LIKE"/>
    <property type="match status" value="1"/>
</dbReference>
<dbReference type="HOGENOM" id="CLU_1868872_0_0_1"/>
<proteinExistence type="predicted"/>
<dbReference type="PANTHER" id="PTHR46336">
    <property type="entry name" value="OS02G0260700 PROTEIN"/>
    <property type="match status" value="1"/>
</dbReference>
<keyword evidence="2" id="KW-1185">Reference proteome</keyword>
<sequence>MFTVEYEFVARSKPIKEYVSKCKGNYAFIGGKAVRYSNLFGIAWTDFMADDNHYFINGILHLRAELTIKSMAEFITDRCKRWGAAAIINALIPSCLQQLTATGTHDITVTVGRRSPRPCRVYEGKQNGQEKQNNLLH</sequence>
<evidence type="ECO:0000313" key="2">
    <source>
        <dbReference type="Proteomes" id="UP000009183"/>
    </source>
</evidence>